<sequence length="26" mass="3089">MVHVTYLVRAIYRIVKKVHGKFLGIF</sequence>
<proteinExistence type="predicted"/>
<name>A0A6G0YPY0_APHCR</name>
<protein>
    <submittedName>
        <fullName evidence="1">Uncharacterized protein</fullName>
    </submittedName>
</protein>
<comment type="caution">
    <text evidence="1">The sequence shown here is derived from an EMBL/GenBank/DDBJ whole genome shotgun (WGS) entry which is preliminary data.</text>
</comment>
<evidence type="ECO:0000313" key="1">
    <source>
        <dbReference type="EMBL" id="KAF0759602.1"/>
    </source>
</evidence>
<dbReference type="Proteomes" id="UP000478052">
    <property type="component" value="Unassembled WGS sequence"/>
</dbReference>
<gene>
    <name evidence="1" type="ORF">FWK35_00026408</name>
</gene>
<reference evidence="1 2" key="1">
    <citation type="submission" date="2019-08" db="EMBL/GenBank/DDBJ databases">
        <title>Whole genome of Aphis craccivora.</title>
        <authorList>
            <person name="Voronova N.V."/>
            <person name="Shulinski R.S."/>
            <person name="Bandarenka Y.V."/>
            <person name="Zhorov D.G."/>
            <person name="Warner D."/>
        </authorList>
    </citation>
    <scope>NUCLEOTIDE SEQUENCE [LARGE SCALE GENOMIC DNA]</scope>
    <source>
        <strain evidence="1">180601</strain>
        <tissue evidence="1">Whole Body</tissue>
    </source>
</reference>
<dbReference type="EMBL" id="VUJU01002942">
    <property type="protein sequence ID" value="KAF0759602.1"/>
    <property type="molecule type" value="Genomic_DNA"/>
</dbReference>
<accession>A0A6G0YPY0</accession>
<organism evidence="1 2">
    <name type="scientific">Aphis craccivora</name>
    <name type="common">Cowpea aphid</name>
    <dbReference type="NCBI Taxonomy" id="307492"/>
    <lineage>
        <taxon>Eukaryota</taxon>
        <taxon>Metazoa</taxon>
        <taxon>Ecdysozoa</taxon>
        <taxon>Arthropoda</taxon>
        <taxon>Hexapoda</taxon>
        <taxon>Insecta</taxon>
        <taxon>Pterygota</taxon>
        <taxon>Neoptera</taxon>
        <taxon>Paraneoptera</taxon>
        <taxon>Hemiptera</taxon>
        <taxon>Sternorrhyncha</taxon>
        <taxon>Aphidomorpha</taxon>
        <taxon>Aphidoidea</taxon>
        <taxon>Aphididae</taxon>
        <taxon>Aphidini</taxon>
        <taxon>Aphis</taxon>
        <taxon>Aphis</taxon>
    </lineage>
</organism>
<evidence type="ECO:0000313" key="2">
    <source>
        <dbReference type="Proteomes" id="UP000478052"/>
    </source>
</evidence>
<keyword evidence="2" id="KW-1185">Reference proteome</keyword>
<dbReference type="AlphaFoldDB" id="A0A6G0YPY0"/>